<evidence type="ECO:0000256" key="11">
    <source>
        <dbReference type="SAM" id="Coils"/>
    </source>
</evidence>
<evidence type="ECO:0000313" key="12">
    <source>
        <dbReference type="EMBL" id="CZT10252.1"/>
    </source>
</evidence>
<name>A0A1E1LIC2_9HELO</name>
<dbReference type="GO" id="GO:0016592">
    <property type="term" value="C:mediator complex"/>
    <property type="evidence" value="ECO:0007669"/>
    <property type="project" value="UniProtKB-UniRule"/>
</dbReference>
<comment type="subcellular location">
    <subcellularLocation>
        <location evidence="1 10">Nucleus</location>
    </subcellularLocation>
</comment>
<dbReference type="Proteomes" id="UP000178129">
    <property type="component" value="Unassembled WGS sequence"/>
</dbReference>
<keyword evidence="7 10" id="KW-0804">Transcription</keyword>
<evidence type="ECO:0000256" key="3">
    <source>
        <dbReference type="ARBA" id="ARBA00011837"/>
    </source>
</evidence>
<evidence type="ECO:0000256" key="9">
    <source>
        <dbReference type="ARBA" id="ARBA00025687"/>
    </source>
</evidence>
<evidence type="ECO:0000256" key="4">
    <source>
        <dbReference type="ARBA" id="ARBA00019691"/>
    </source>
</evidence>
<dbReference type="AlphaFoldDB" id="A0A1E1LIC2"/>
<dbReference type="SUPFAM" id="SSF140718">
    <property type="entry name" value="Mediator hinge subcomplex-like"/>
    <property type="match status" value="1"/>
</dbReference>
<reference evidence="13" key="1">
    <citation type="submission" date="2016-03" db="EMBL/GenBank/DDBJ databases">
        <authorList>
            <person name="Ploux O."/>
        </authorList>
    </citation>
    <scope>NUCLEOTIDE SEQUENCE [LARGE SCALE GENOMIC DNA]</scope>
    <source>
        <strain evidence="13">UK7</strain>
    </source>
</reference>
<comment type="subunit">
    <text evidence="3 10">Component of the Mediator complex.</text>
</comment>
<comment type="similarity">
    <text evidence="2 10">Belongs to the Mediator complex subunit 21 family.</text>
</comment>
<dbReference type="FunCoup" id="A0A1E1LIC2">
    <property type="interactions" value="267"/>
</dbReference>
<dbReference type="EMBL" id="FJUW01000054">
    <property type="protein sequence ID" value="CZT10252.1"/>
    <property type="molecule type" value="Genomic_DNA"/>
</dbReference>
<evidence type="ECO:0000256" key="5">
    <source>
        <dbReference type="ARBA" id="ARBA00023015"/>
    </source>
</evidence>
<dbReference type="GO" id="GO:0006357">
    <property type="term" value="P:regulation of transcription by RNA polymerase II"/>
    <property type="evidence" value="ECO:0007669"/>
    <property type="project" value="TreeGrafter"/>
</dbReference>
<gene>
    <name evidence="12" type="ORF">RCO7_02934</name>
</gene>
<keyword evidence="11" id="KW-0175">Coiled coil</keyword>
<evidence type="ECO:0000256" key="1">
    <source>
        <dbReference type="ARBA" id="ARBA00004123"/>
    </source>
</evidence>
<accession>A0A1E1LIC2</accession>
<comment type="caution">
    <text evidence="12">The sequence shown here is derived from an EMBL/GenBank/DDBJ whole genome shotgun (WGS) entry which is preliminary data.</text>
</comment>
<evidence type="ECO:0000313" key="13">
    <source>
        <dbReference type="Proteomes" id="UP000178129"/>
    </source>
</evidence>
<dbReference type="STRING" id="914237.A0A1E1LIC2"/>
<keyword evidence="8 10" id="KW-0539">Nucleus</keyword>
<evidence type="ECO:0000256" key="7">
    <source>
        <dbReference type="ARBA" id="ARBA00023163"/>
    </source>
</evidence>
<keyword evidence="13" id="KW-1185">Reference proteome</keyword>
<keyword evidence="5 10" id="KW-0805">Transcription regulation</keyword>
<feature type="coiled-coil region" evidence="11">
    <location>
        <begin position="109"/>
        <end position="143"/>
    </location>
</feature>
<dbReference type="GO" id="GO:0003712">
    <property type="term" value="F:transcription coregulator activity"/>
    <property type="evidence" value="ECO:0007669"/>
    <property type="project" value="TreeGrafter"/>
</dbReference>
<dbReference type="InterPro" id="IPR037212">
    <property type="entry name" value="Med7/Med21-like"/>
</dbReference>
<dbReference type="Gene3D" id="6.10.280.10">
    <property type="entry name" value="Mediator complex, subunit Med21"/>
    <property type="match status" value="1"/>
</dbReference>
<dbReference type="InParanoid" id="A0A1E1LIC2"/>
<evidence type="ECO:0000256" key="2">
    <source>
        <dbReference type="ARBA" id="ARBA00005770"/>
    </source>
</evidence>
<sequence length="161" mass="18363">MTDRLTQLQDAVDQLANQFVASLFYVHKHHDYSTLGPNDTVRQEAKNAGDPVGNEADGSLPSLFQFSAIRLNPFSVNPYPADVFKAAQKELAQDLILKEQQIELLISLLPGLENSEKDQERMIRQLEKEIKEQDEIHKVALKENKETLERLEAVIRDVKRP</sequence>
<protein>
    <recommendedName>
        <fullName evidence="4 10">Mediator of RNA polymerase II transcription subunit 21</fullName>
    </recommendedName>
</protein>
<comment type="function">
    <text evidence="9 10">Component of the Mediator complex, a coactivator involved in the regulated transcription of nearly all RNA polymerase II-dependent genes. Mediator functions as a bridge to convey information from gene-specific regulatory proteins to the basal RNA polymerase II transcription machinery. Mediator is recruited to promoters by direct interactions with regulatory proteins and serves as a scaffold for the assembly of a functional preinitiation complex with RNA polymerase II and the general transcription factors.</text>
</comment>
<proteinExistence type="inferred from homology"/>
<dbReference type="PANTHER" id="PTHR13381">
    <property type="entry name" value="RNA POLYMERASE II HOLOENZYME COMPONENT SRB7"/>
    <property type="match status" value="1"/>
</dbReference>
<dbReference type="PANTHER" id="PTHR13381:SF0">
    <property type="entry name" value="MEDIATOR OF RNA POLYMERASE II TRANSCRIPTION SUBUNIT 21"/>
    <property type="match status" value="1"/>
</dbReference>
<evidence type="ECO:0000256" key="10">
    <source>
        <dbReference type="RuleBase" id="RU366036"/>
    </source>
</evidence>
<evidence type="ECO:0000256" key="6">
    <source>
        <dbReference type="ARBA" id="ARBA00023159"/>
    </source>
</evidence>
<dbReference type="InterPro" id="IPR021384">
    <property type="entry name" value="Mediator_Med21"/>
</dbReference>
<dbReference type="Pfam" id="PF11221">
    <property type="entry name" value="Med21"/>
    <property type="match status" value="1"/>
</dbReference>
<keyword evidence="6 10" id="KW-0010">Activator</keyword>
<evidence type="ECO:0000256" key="8">
    <source>
        <dbReference type="ARBA" id="ARBA00023242"/>
    </source>
</evidence>
<organism evidence="12 13">
    <name type="scientific">Rhynchosporium graminicola</name>
    <dbReference type="NCBI Taxonomy" id="2792576"/>
    <lineage>
        <taxon>Eukaryota</taxon>
        <taxon>Fungi</taxon>
        <taxon>Dikarya</taxon>
        <taxon>Ascomycota</taxon>
        <taxon>Pezizomycotina</taxon>
        <taxon>Leotiomycetes</taxon>
        <taxon>Helotiales</taxon>
        <taxon>Ploettnerulaceae</taxon>
        <taxon>Rhynchosporium</taxon>
    </lineage>
</organism>